<keyword evidence="3" id="KW-0805">Transcription regulation</keyword>
<evidence type="ECO:0000256" key="1">
    <source>
        <dbReference type="ARBA" id="ARBA00004123"/>
    </source>
</evidence>
<dbReference type="SUPFAM" id="SSF46689">
    <property type="entry name" value="Homeodomain-like"/>
    <property type="match status" value="1"/>
</dbReference>
<keyword evidence="11" id="KW-1185">Reference proteome</keyword>
<evidence type="ECO:0000256" key="2">
    <source>
        <dbReference type="ARBA" id="ARBA00022737"/>
    </source>
</evidence>
<evidence type="ECO:0000256" key="7">
    <source>
        <dbReference type="SAM" id="MobiDB-lite"/>
    </source>
</evidence>
<dbReference type="SMART" id="SM00717">
    <property type="entry name" value="SANT"/>
    <property type="match status" value="2"/>
</dbReference>
<dbReference type="CDD" id="cd00167">
    <property type="entry name" value="SANT"/>
    <property type="match status" value="2"/>
</dbReference>
<evidence type="ECO:0000259" key="8">
    <source>
        <dbReference type="PROSITE" id="PS50090"/>
    </source>
</evidence>
<evidence type="ECO:0000256" key="5">
    <source>
        <dbReference type="ARBA" id="ARBA00023163"/>
    </source>
</evidence>
<evidence type="ECO:0000256" key="6">
    <source>
        <dbReference type="ARBA" id="ARBA00023242"/>
    </source>
</evidence>
<organism evidence="10 11">
    <name type="scientific">Digitaria exilis</name>
    <dbReference type="NCBI Taxonomy" id="1010633"/>
    <lineage>
        <taxon>Eukaryota</taxon>
        <taxon>Viridiplantae</taxon>
        <taxon>Streptophyta</taxon>
        <taxon>Embryophyta</taxon>
        <taxon>Tracheophyta</taxon>
        <taxon>Spermatophyta</taxon>
        <taxon>Magnoliopsida</taxon>
        <taxon>Liliopsida</taxon>
        <taxon>Poales</taxon>
        <taxon>Poaceae</taxon>
        <taxon>PACMAD clade</taxon>
        <taxon>Panicoideae</taxon>
        <taxon>Panicodae</taxon>
        <taxon>Paniceae</taxon>
        <taxon>Anthephorinae</taxon>
        <taxon>Digitaria</taxon>
    </lineage>
</organism>
<sequence>MKPRGGGEQPAVRKGPWVAEEDEVLLRHVQEHGPREWSSIRSKGLLPRTGKSCRLRWVNKLRPDLKTGCRFSPEEERVVIDLQAQFGNKWARIATYLPGRTDNDVKNFWSTRQKRLARLLRTPVPRRRPSKQGGGASSSHAHEMPIQKNPCRDMIPFQETTTPHHHQIGENSSSQAPRPVNQLAGARFPAAYFLPPLPPIPALLTHAGDEGGSPSAASPTTALLLLGGGDAGNIAAGVDPPARLPAAHVLPPPLLGHAGTERGSSSSGATMTTTALLPFVGDGGNMAAGAVDPLVFVDPVASPEPLEVVPPDTFFGLDDDYVHADRVMERVDMCGVRFDDLPPETFDFFELPDLPPYPPPFPPPPPSPSSQL</sequence>
<proteinExistence type="predicted"/>
<evidence type="ECO:0000259" key="9">
    <source>
        <dbReference type="PROSITE" id="PS51294"/>
    </source>
</evidence>
<dbReference type="Gene3D" id="1.10.10.60">
    <property type="entry name" value="Homeodomain-like"/>
    <property type="match status" value="2"/>
</dbReference>
<dbReference type="PANTHER" id="PTHR47996:SF3">
    <property type="entry name" value="TRANSCRIPTION FACTOR DUO1"/>
    <property type="match status" value="1"/>
</dbReference>
<feature type="domain" description="Myb-like" evidence="8">
    <location>
        <begin position="9"/>
        <end position="61"/>
    </location>
</feature>
<dbReference type="GO" id="GO:0003677">
    <property type="term" value="F:DNA binding"/>
    <property type="evidence" value="ECO:0007669"/>
    <property type="project" value="UniProtKB-KW"/>
</dbReference>
<keyword evidence="4" id="KW-0238">DNA-binding</keyword>
<dbReference type="FunFam" id="1.10.10.60:FF:000060">
    <property type="entry name" value="MYB transcription factor"/>
    <property type="match status" value="1"/>
</dbReference>
<keyword evidence="2" id="KW-0677">Repeat</keyword>
<accession>A0A835DYN8</accession>
<dbReference type="Proteomes" id="UP000636709">
    <property type="component" value="Unassembled WGS sequence"/>
</dbReference>
<feature type="domain" description="Myb-like" evidence="8">
    <location>
        <begin position="70"/>
        <end position="113"/>
    </location>
</feature>
<dbReference type="PROSITE" id="PS50090">
    <property type="entry name" value="MYB_LIKE"/>
    <property type="match status" value="2"/>
</dbReference>
<comment type="subcellular location">
    <subcellularLocation>
        <location evidence="1">Nucleus</location>
    </subcellularLocation>
</comment>
<name>A0A835DYN8_9POAL</name>
<evidence type="ECO:0000313" key="10">
    <source>
        <dbReference type="EMBL" id="KAF8653713.1"/>
    </source>
</evidence>
<feature type="region of interest" description="Disordered" evidence="7">
    <location>
        <begin position="352"/>
        <end position="372"/>
    </location>
</feature>
<dbReference type="GO" id="GO:0005634">
    <property type="term" value="C:nucleus"/>
    <property type="evidence" value="ECO:0007669"/>
    <property type="project" value="UniProtKB-SubCell"/>
</dbReference>
<dbReference type="InterPro" id="IPR001005">
    <property type="entry name" value="SANT/Myb"/>
</dbReference>
<feature type="region of interest" description="Disordered" evidence="7">
    <location>
        <begin position="120"/>
        <end position="145"/>
    </location>
</feature>
<gene>
    <name evidence="10" type="ORF">HU200_061824</name>
</gene>
<dbReference type="InterPro" id="IPR053106">
    <property type="entry name" value="Plant_Male-Germline_Reg_TFs"/>
</dbReference>
<feature type="compositionally biased region" description="Basic residues" evidence="7">
    <location>
        <begin position="120"/>
        <end position="130"/>
    </location>
</feature>
<dbReference type="EMBL" id="JACEFO010002617">
    <property type="protein sequence ID" value="KAF8653713.1"/>
    <property type="molecule type" value="Genomic_DNA"/>
</dbReference>
<feature type="compositionally biased region" description="Pro residues" evidence="7">
    <location>
        <begin position="353"/>
        <end position="372"/>
    </location>
</feature>
<dbReference type="InterPro" id="IPR017930">
    <property type="entry name" value="Myb_dom"/>
</dbReference>
<feature type="domain" description="HTH myb-type" evidence="9">
    <location>
        <begin position="62"/>
        <end position="117"/>
    </location>
</feature>
<protein>
    <submittedName>
        <fullName evidence="10">Uncharacterized protein</fullName>
    </submittedName>
</protein>
<dbReference type="InterPro" id="IPR009057">
    <property type="entry name" value="Homeodomain-like_sf"/>
</dbReference>
<comment type="caution">
    <text evidence="10">The sequence shown here is derived from an EMBL/GenBank/DDBJ whole genome shotgun (WGS) entry which is preliminary data.</text>
</comment>
<evidence type="ECO:0000256" key="3">
    <source>
        <dbReference type="ARBA" id="ARBA00023015"/>
    </source>
</evidence>
<evidence type="ECO:0000313" key="11">
    <source>
        <dbReference type="Proteomes" id="UP000636709"/>
    </source>
</evidence>
<reference evidence="10" key="1">
    <citation type="submission" date="2020-07" db="EMBL/GenBank/DDBJ databases">
        <title>Genome sequence and genetic diversity analysis of an under-domesticated orphan crop, white fonio (Digitaria exilis).</title>
        <authorList>
            <person name="Bennetzen J.L."/>
            <person name="Chen S."/>
            <person name="Ma X."/>
            <person name="Wang X."/>
            <person name="Yssel A.E.J."/>
            <person name="Chaluvadi S.R."/>
            <person name="Johnson M."/>
            <person name="Gangashetty P."/>
            <person name="Hamidou F."/>
            <person name="Sanogo M.D."/>
            <person name="Zwaenepoel A."/>
            <person name="Wallace J."/>
            <person name="Van De Peer Y."/>
            <person name="Van Deynze A."/>
        </authorList>
    </citation>
    <scope>NUCLEOTIDE SEQUENCE</scope>
    <source>
        <tissue evidence="10">Leaves</tissue>
    </source>
</reference>
<dbReference type="FunFam" id="1.10.10.60:FF:000351">
    <property type="entry name" value="Transcription factor GAMYB"/>
    <property type="match status" value="1"/>
</dbReference>
<dbReference type="Pfam" id="PF00249">
    <property type="entry name" value="Myb_DNA-binding"/>
    <property type="match status" value="2"/>
</dbReference>
<evidence type="ECO:0000256" key="4">
    <source>
        <dbReference type="ARBA" id="ARBA00023125"/>
    </source>
</evidence>
<dbReference type="AlphaFoldDB" id="A0A835DYN8"/>
<keyword evidence="5" id="KW-0804">Transcription</keyword>
<dbReference type="PANTHER" id="PTHR47996">
    <property type="entry name" value="TRANSCRIPTION FACTOR DUO1"/>
    <property type="match status" value="1"/>
</dbReference>
<dbReference type="OrthoDB" id="2143914at2759"/>
<keyword evidence="6" id="KW-0539">Nucleus</keyword>
<feature type="domain" description="HTH myb-type" evidence="9">
    <location>
        <begin position="9"/>
        <end position="57"/>
    </location>
</feature>
<dbReference type="PROSITE" id="PS51294">
    <property type="entry name" value="HTH_MYB"/>
    <property type="match status" value="2"/>
</dbReference>